<feature type="region of interest" description="Disordered" evidence="1">
    <location>
        <begin position="23"/>
        <end position="42"/>
    </location>
</feature>
<gene>
    <name evidence="2" type="ORF">WR25_15813</name>
</gene>
<comment type="caution">
    <text evidence="2">The sequence shown here is derived from an EMBL/GenBank/DDBJ whole genome shotgun (WGS) entry which is preliminary data.</text>
</comment>
<feature type="region of interest" description="Disordered" evidence="1">
    <location>
        <begin position="218"/>
        <end position="283"/>
    </location>
</feature>
<feature type="compositionally biased region" description="Basic and acidic residues" evidence="1">
    <location>
        <begin position="23"/>
        <end position="36"/>
    </location>
</feature>
<proteinExistence type="predicted"/>
<organism evidence="2 3">
    <name type="scientific">Diploscapter pachys</name>
    <dbReference type="NCBI Taxonomy" id="2018661"/>
    <lineage>
        <taxon>Eukaryota</taxon>
        <taxon>Metazoa</taxon>
        <taxon>Ecdysozoa</taxon>
        <taxon>Nematoda</taxon>
        <taxon>Chromadorea</taxon>
        <taxon>Rhabditida</taxon>
        <taxon>Rhabditina</taxon>
        <taxon>Rhabditomorpha</taxon>
        <taxon>Rhabditoidea</taxon>
        <taxon>Rhabditidae</taxon>
        <taxon>Diploscapter</taxon>
    </lineage>
</organism>
<dbReference type="EMBL" id="LIAE01010016">
    <property type="protein sequence ID" value="PAV66946.1"/>
    <property type="molecule type" value="Genomic_DNA"/>
</dbReference>
<feature type="compositionally biased region" description="Polar residues" evidence="1">
    <location>
        <begin position="357"/>
        <end position="373"/>
    </location>
</feature>
<reference evidence="2 3" key="1">
    <citation type="journal article" date="2017" name="Curr. Biol.">
        <title>Genome architecture and evolution of a unichromosomal asexual nematode.</title>
        <authorList>
            <person name="Fradin H."/>
            <person name="Zegar C."/>
            <person name="Gutwein M."/>
            <person name="Lucas J."/>
            <person name="Kovtun M."/>
            <person name="Corcoran D."/>
            <person name="Baugh L.R."/>
            <person name="Kiontke K."/>
            <person name="Gunsalus K."/>
            <person name="Fitch D.H."/>
            <person name="Piano F."/>
        </authorList>
    </citation>
    <scope>NUCLEOTIDE SEQUENCE [LARGE SCALE GENOMIC DNA]</scope>
    <source>
        <strain evidence="2">PF1309</strain>
    </source>
</reference>
<evidence type="ECO:0000313" key="3">
    <source>
        <dbReference type="Proteomes" id="UP000218231"/>
    </source>
</evidence>
<dbReference type="AlphaFoldDB" id="A0A2A2JYU4"/>
<protein>
    <submittedName>
        <fullName evidence="2">Uncharacterized protein</fullName>
    </submittedName>
</protein>
<dbReference type="Proteomes" id="UP000218231">
    <property type="component" value="Unassembled WGS sequence"/>
</dbReference>
<keyword evidence="3" id="KW-1185">Reference proteome</keyword>
<accession>A0A2A2JYU4</accession>
<name>A0A2A2JYU4_9BILA</name>
<sequence length="618" mass="66656">MAAKPRNEACRADDLVIRVRGDHQRDTHVSQRDPHRMGSRMCSATAWPTRRRCASGAGWRSGHPGEAFRIRPAEPGARRVADARRCTLGKQEQVGEARCLERIGSALVGGQVVTHCIEQAGDAAGMNRGEAQRASAEERLPRIAAGLADTAVFTDHRAGPAHQMCLRALHADRLPPLPIDGRWIGIQVEQEQLRPAFAIRGYQRVSQYPRPRCIALAAGQPSAGKHQRLTRQARIPHTQHRSRSDPRPQRSDLGRRAVSKHDLHRIDMPLQQAPDGEIPASRSVKRAEQVQICLGRRRIAGGVGHPPCRDDRMAQSFGRRHTACSQSWCSSVARACSASARVTSGISGSAGTTRMANASALGQSRATPITWSPVNPIRSPKRAATKESGSPAQMRRASACCRYCHAAPRGCGIEGRNHHAGIAAHAKPGAPGIVEQGGVLAAWHRLEATQRLIGSGSEGHVGASRAVGAGRTVPRNGVDRSSVGVKPIEVALDPPLHRIPLRCDPDDSPGDKVGRGQALQCRPDPIGTGLAVGVGRQENTVGRARRMMQAEGDGGPACTTGIGIRGRVSLSHRERKGHATSMLEYYLLARIRAIIKEEEHGSLDVAQVQSLDRLQQLR</sequence>
<feature type="compositionally biased region" description="Basic and acidic residues" evidence="1">
    <location>
        <begin position="242"/>
        <end position="267"/>
    </location>
</feature>
<evidence type="ECO:0000313" key="2">
    <source>
        <dbReference type="EMBL" id="PAV66946.1"/>
    </source>
</evidence>
<feature type="region of interest" description="Disordered" evidence="1">
    <location>
        <begin position="357"/>
        <end position="391"/>
    </location>
</feature>
<evidence type="ECO:0000256" key="1">
    <source>
        <dbReference type="SAM" id="MobiDB-lite"/>
    </source>
</evidence>